<evidence type="ECO:0000256" key="1">
    <source>
        <dbReference type="ARBA" id="ARBA00043985"/>
    </source>
</evidence>
<dbReference type="KEGG" id="ome:OLMES_0420"/>
<dbReference type="RefSeq" id="WP_087459717.1">
    <property type="nucleotide sequence ID" value="NZ_CP021425.1"/>
</dbReference>
<dbReference type="OrthoDB" id="8844617at2"/>
<evidence type="ECO:0000313" key="4">
    <source>
        <dbReference type="Proteomes" id="UP000196027"/>
    </source>
</evidence>
<dbReference type="Pfam" id="PF04012">
    <property type="entry name" value="PspA_IM30"/>
    <property type="match status" value="1"/>
</dbReference>
<keyword evidence="2" id="KW-0175">Coiled coil</keyword>
<dbReference type="EMBL" id="CP021425">
    <property type="protein sequence ID" value="ARU54524.1"/>
    <property type="molecule type" value="Genomic_DNA"/>
</dbReference>
<sequence>MSVWTKINTLFRASAEESAESVVRANTMRIFAQEIRDAESAIIAAKHQLATVMAEKAKLDRQNRSLQSGLALREKQAIAALEKQQHGLAEELATLIADDEALLKEQQKQVIQLSQQEQRLKQQLKKAITAIQNYKRELNLARANQFATQSARNLQITSGGLGTAMEQMQGSLTLIQNQQTGAQDYQQALDEINMDLSGESLDKQLQKAGIQSTSRSANAVLDRLRKQSRVIEQGTSAS</sequence>
<organism evidence="3 4">
    <name type="scientific">Oleiphilus messinensis</name>
    <dbReference type="NCBI Taxonomy" id="141451"/>
    <lineage>
        <taxon>Bacteria</taxon>
        <taxon>Pseudomonadati</taxon>
        <taxon>Pseudomonadota</taxon>
        <taxon>Gammaproteobacteria</taxon>
        <taxon>Oceanospirillales</taxon>
        <taxon>Oleiphilaceae</taxon>
        <taxon>Oleiphilus</taxon>
    </lineage>
</organism>
<comment type="similarity">
    <text evidence="1">Belongs to the PspA/Vipp/IM30 family.</text>
</comment>
<feature type="coiled-coil region" evidence="2">
    <location>
        <begin position="78"/>
        <end position="144"/>
    </location>
</feature>
<reference evidence="3 4" key="1">
    <citation type="submission" date="2017-05" db="EMBL/GenBank/DDBJ databases">
        <title>Genomic insights into alkan degradation activity of Oleiphilus messinensis.</title>
        <authorList>
            <person name="Kozyavkin S.A."/>
            <person name="Slesarev A.I."/>
            <person name="Golyshin P.N."/>
            <person name="Korzhenkov A."/>
            <person name="Golyshina O.N."/>
            <person name="Toshchakov S.V."/>
        </authorList>
    </citation>
    <scope>NUCLEOTIDE SEQUENCE [LARGE SCALE GENOMIC DNA]</scope>
    <source>
        <strain evidence="3 4">ME102</strain>
    </source>
</reference>
<dbReference type="AlphaFoldDB" id="A0A1Y0I4Y9"/>
<accession>A0A1Y0I4Y9</accession>
<proteinExistence type="inferred from homology"/>
<dbReference type="InterPro" id="IPR007157">
    <property type="entry name" value="PspA_VIPP1"/>
</dbReference>
<evidence type="ECO:0000256" key="2">
    <source>
        <dbReference type="SAM" id="Coils"/>
    </source>
</evidence>
<name>A0A1Y0I4Y9_9GAMM</name>
<gene>
    <name evidence="3" type="ORF">OLMES_0420</name>
</gene>
<keyword evidence="4" id="KW-1185">Reference proteome</keyword>
<dbReference type="Proteomes" id="UP000196027">
    <property type="component" value="Chromosome"/>
</dbReference>
<evidence type="ECO:0000313" key="3">
    <source>
        <dbReference type="EMBL" id="ARU54524.1"/>
    </source>
</evidence>
<protein>
    <submittedName>
        <fullName evidence="3">Phage shock protein A (IM30)</fullName>
    </submittedName>
</protein>